<feature type="region of interest" description="Disordered" evidence="1">
    <location>
        <begin position="1"/>
        <end position="22"/>
    </location>
</feature>
<dbReference type="WBParaSite" id="nRc.2.0.1.t28278-RA">
    <property type="protein sequence ID" value="nRc.2.0.1.t28278-RA"/>
    <property type="gene ID" value="nRc.2.0.1.g28278"/>
</dbReference>
<organism evidence="2 3">
    <name type="scientific">Romanomermis culicivorax</name>
    <name type="common">Nematode worm</name>
    <dbReference type="NCBI Taxonomy" id="13658"/>
    <lineage>
        <taxon>Eukaryota</taxon>
        <taxon>Metazoa</taxon>
        <taxon>Ecdysozoa</taxon>
        <taxon>Nematoda</taxon>
        <taxon>Enoplea</taxon>
        <taxon>Dorylaimia</taxon>
        <taxon>Mermithida</taxon>
        <taxon>Mermithoidea</taxon>
        <taxon>Mermithidae</taxon>
        <taxon>Romanomermis</taxon>
    </lineage>
</organism>
<keyword evidence="2" id="KW-1185">Reference proteome</keyword>
<evidence type="ECO:0000313" key="2">
    <source>
        <dbReference type="Proteomes" id="UP000887565"/>
    </source>
</evidence>
<reference evidence="3" key="1">
    <citation type="submission" date="2022-11" db="UniProtKB">
        <authorList>
            <consortium name="WormBaseParasite"/>
        </authorList>
    </citation>
    <scope>IDENTIFICATION</scope>
</reference>
<evidence type="ECO:0000313" key="3">
    <source>
        <dbReference type="WBParaSite" id="nRc.2.0.1.t28278-RA"/>
    </source>
</evidence>
<name>A0A915JQ99_ROMCU</name>
<evidence type="ECO:0000256" key="1">
    <source>
        <dbReference type="SAM" id="MobiDB-lite"/>
    </source>
</evidence>
<accession>A0A915JQ99</accession>
<sequence length="61" mass="6611">MTPESWNAAFGTNAGAGNNSDMDFQETLVDQNASQLKANVLEYPEKFLALGAEQAQQDVSF</sequence>
<protein>
    <submittedName>
        <fullName evidence="3">Uncharacterized protein</fullName>
    </submittedName>
</protein>
<dbReference type="AlphaFoldDB" id="A0A915JQ99"/>
<dbReference type="Proteomes" id="UP000887565">
    <property type="component" value="Unplaced"/>
</dbReference>
<feature type="compositionally biased region" description="Low complexity" evidence="1">
    <location>
        <begin position="7"/>
        <end position="19"/>
    </location>
</feature>
<proteinExistence type="predicted"/>